<proteinExistence type="predicted"/>
<feature type="region of interest" description="Disordered" evidence="2">
    <location>
        <begin position="73"/>
        <end position="99"/>
    </location>
</feature>
<feature type="compositionally biased region" description="Basic residues" evidence="2">
    <location>
        <begin position="25"/>
        <end position="35"/>
    </location>
</feature>
<sequence>EDCVIRRKGAAAAIDMHFKGGATKSPRHKRKKRDGRRADGLGLVPQWDANCSTVLFPSLKRPTHIPMEHIASKPHKRHPVRPPPAQSDAMTFSNQASTPRTEFTSLFQSADEEGTPGPGTTTDNTKYCFTSMLPTQAHPYTPRARGAHVPMHDRWTPSIVVPMNSVIDAFSNVVATNKLQADTSKRTVLHIFLDDWLQQFEKEEFNYRSITVHADIGFSEINRLTGQLDRPHDIMTAFCCTLLGTSRRYTLCTMKYKHYYVTERLVPYFGQYQDLLKILSSEVQRSIYINATVCDQPRVLFNAPTYFSAVKDVQYQLLSRLDKRKRCSERNLFLEKELKRAQLTLEATMRDWDAELTRTCFFAWYEESIVRKKPFTAHWRRLLVGRCFQEYGSLLFSPSDMCPYVYNAHISDRLHTHKKKRLKKSKASRRNLLAAAQLNDNNNDEDDDDGDNESEITPLTSSRHFVRAFHLWRDMCAALCHASVLDSTSDSSSASFHVKHTKQALAHGRQAMWNSACGMAREKECANNTSIDLLTSRGTYLPPSTSLESHMLVTLLCVDVRPSLFQVLNFESAAIANIFRDEGDAETELVNVRRTFQVNDSCFRLLYTRAGPDTKYALTVDELWRAMKRLRVVTQLVPTPRDDDSAEATQVISVVEFAELLLRICNEQFGELGRLGQRVDRFVVEHLCFLQQAKSTLREEAQNPAMKLLSPRFTYEAAHDLFRNVQEGASHEDDMEMVYAEFCEAIVALAGFQLPDPFMDWPVKTSTFIHRYLCDDVAKD</sequence>
<evidence type="ECO:0000313" key="3">
    <source>
        <dbReference type="EMBL" id="RHY88621.1"/>
    </source>
</evidence>
<evidence type="ECO:0000256" key="1">
    <source>
        <dbReference type="SAM" id="Coils"/>
    </source>
</evidence>
<feature type="region of interest" description="Disordered" evidence="2">
    <location>
        <begin position="434"/>
        <end position="457"/>
    </location>
</feature>
<evidence type="ECO:0000313" key="4">
    <source>
        <dbReference type="Proteomes" id="UP000285712"/>
    </source>
</evidence>
<feature type="coiled-coil region" evidence="1">
    <location>
        <begin position="324"/>
        <end position="351"/>
    </location>
</feature>
<organism evidence="3 4">
    <name type="scientific">Aphanomyces astaci</name>
    <name type="common">Crayfish plague agent</name>
    <dbReference type="NCBI Taxonomy" id="112090"/>
    <lineage>
        <taxon>Eukaryota</taxon>
        <taxon>Sar</taxon>
        <taxon>Stramenopiles</taxon>
        <taxon>Oomycota</taxon>
        <taxon>Saprolegniomycetes</taxon>
        <taxon>Saprolegniales</taxon>
        <taxon>Verrucalvaceae</taxon>
        <taxon>Aphanomyces</taxon>
    </lineage>
</organism>
<dbReference type="VEuPathDB" id="FungiDB:H257_19581"/>
<dbReference type="VEuPathDB" id="FungiDB:H257_19312"/>
<feature type="compositionally biased region" description="Polar residues" evidence="2">
    <location>
        <begin position="88"/>
        <end position="99"/>
    </location>
</feature>
<keyword evidence="1" id="KW-0175">Coiled coil</keyword>
<accession>A0A418D1T4</accession>
<dbReference type="AlphaFoldDB" id="A0A418D1T4"/>
<name>A0A418D1T4_APHAT</name>
<reference evidence="3 4" key="1">
    <citation type="submission" date="2018-08" db="EMBL/GenBank/DDBJ databases">
        <title>Aphanomyces genome sequencing and annotation.</title>
        <authorList>
            <person name="Minardi D."/>
            <person name="Oidtmann B."/>
            <person name="Van Der Giezen M."/>
            <person name="Studholme D.J."/>
        </authorList>
    </citation>
    <scope>NUCLEOTIDE SEQUENCE [LARGE SCALE GENOMIC DNA]</scope>
    <source>
        <strain evidence="3 4">Sv</strain>
    </source>
</reference>
<gene>
    <name evidence="3" type="ORF">DYB35_010822</name>
</gene>
<protein>
    <submittedName>
        <fullName evidence="3">Uncharacterized protein</fullName>
    </submittedName>
</protein>
<feature type="compositionally biased region" description="Acidic residues" evidence="2">
    <location>
        <begin position="442"/>
        <end position="454"/>
    </location>
</feature>
<evidence type="ECO:0000256" key="2">
    <source>
        <dbReference type="SAM" id="MobiDB-lite"/>
    </source>
</evidence>
<comment type="caution">
    <text evidence="3">The sequence shown here is derived from an EMBL/GenBank/DDBJ whole genome shotgun (WGS) entry which is preliminary data.</text>
</comment>
<feature type="non-terminal residue" evidence="3">
    <location>
        <position position="1"/>
    </location>
</feature>
<dbReference type="EMBL" id="QUTG01004293">
    <property type="protein sequence ID" value="RHY88621.1"/>
    <property type="molecule type" value="Genomic_DNA"/>
</dbReference>
<dbReference type="Proteomes" id="UP000285712">
    <property type="component" value="Unassembled WGS sequence"/>
</dbReference>
<feature type="region of interest" description="Disordered" evidence="2">
    <location>
        <begin position="19"/>
        <end position="41"/>
    </location>
</feature>